<dbReference type="PANTHER" id="PTHR34220">
    <property type="entry name" value="SENSOR HISTIDINE KINASE YPDA"/>
    <property type="match status" value="1"/>
</dbReference>
<evidence type="ECO:0000256" key="11">
    <source>
        <dbReference type="ARBA" id="ARBA00022989"/>
    </source>
</evidence>
<feature type="transmembrane region" description="Helical" evidence="14">
    <location>
        <begin position="283"/>
        <end position="302"/>
    </location>
</feature>
<keyword evidence="5" id="KW-0597">Phosphoprotein</keyword>
<dbReference type="PROSITE" id="PS50885">
    <property type="entry name" value="HAMP"/>
    <property type="match status" value="1"/>
</dbReference>
<sequence length="602" mass="68713">MLHVLRKWNTLRNQVLFVFLFVMVIVLLIVSVMTFRPISSMLQANTEHQIQQVAVEANGRFESLYEQVNMVSKLVTTNENVQNVLLRRYHNNDVSFKDRQQLKGIVNTIQANSDGISSFELYTKQSERILPLDGVSPTGRLTEEWIARADQAGGRLVWIGDDPTDKNYFLAIRRVNLMEQHYTTGGYLLVSMYRYYFQFANQQLASAADQYSILLGQNMETINSNYNGPLTEIVDHPQQMPIVELDEQQYIMARQLSAITGWTVLILTPVSALYESIHVLRNGIVYAGVIGIAIYFVCSYFLSTLITKPIVRLTHTMQQAIAGPMTLNPKINTVNEINELNSTYNQLVKETNHLIKMVYEKEITRNRSELKALQAQINPHFLFNALDALRWSLEDKDQEGLAEQVVAMSNLFRYTITRQNDDEWVMLRDELRHIDNYMEIMKMRFGERLHYHVQVQDEALYVRIPRLLIQPLVENAVLHGAGNKKGDSTITISTGPHYEHGQLQIIVQDDGPGMSCELLERVQRSMENGGFSAYTNTAEGQAVKSESGDAKGNGIALSNVYQRLQLYFPEHEGSRIHIESQPGTGTRIMLEIPFHGVELRHG</sequence>
<evidence type="ECO:0000256" key="13">
    <source>
        <dbReference type="ARBA" id="ARBA00023136"/>
    </source>
</evidence>
<dbReference type="Pfam" id="PF06580">
    <property type="entry name" value="His_kinase"/>
    <property type="match status" value="1"/>
</dbReference>
<organism evidence="16 17">
    <name type="scientific">Paenibacillus wenxiniae</name>
    <dbReference type="NCBI Taxonomy" id="1636843"/>
    <lineage>
        <taxon>Bacteria</taxon>
        <taxon>Bacillati</taxon>
        <taxon>Bacillota</taxon>
        <taxon>Bacilli</taxon>
        <taxon>Bacillales</taxon>
        <taxon>Paenibacillaceae</taxon>
        <taxon>Paenibacillus</taxon>
    </lineage>
</organism>
<name>A0ABW4REI0_9BACL</name>
<dbReference type="PRINTS" id="PR00344">
    <property type="entry name" value="BCTRLSENSOR"/>
</dbReference>
<dbReference type="InterPro" id="IPR003660">
    <property type="entry name" value="HAMP_dom"/>
</dbReference>
<evidence type="ECO:0000256" key="14">
    <source>
        <dbReference type="SAM" id="Phobius"/>
    </source>
</evidence>
<evidence type="ECO:0000256" key="3">
    <source>
        <dbReference type="ARBA" id="ARBA00012438"/>
    </source>
</evidence>
<evidence type="ECO:0000256" key="12">
    <source>
        <dbReference type="ARBA" id="ARBA00023012"/>
    </source>
</evidence>
<keyword evidence="6 16" id="KW-0808">Transferase</keyword>
<comment type="subcellular location">
    <subcellularLocation>
        <location evidence="2">Cell membrane</location>
        <topology evidence="2">Multi-pass membrane protein</topology>
    </subcellularLocation>
</comment>
<dbReference type="EC" id="2.7.13.3" evidence="3"/>
<protein>
    <recommendedName>
        <fullName evidence="3">histidine kinase</fullName>
        <ecNumber evidence="3">2.7.13.3</ecNumber>
    </recommendedName>
</protein>
<dbReference type="Proteomes" id="UP001597233">
    <property type="component" value="Unassembled WGS sequence"/>
</dbReference>
<keyword evidence="13 14" id="KW-0472">Membrane</keyword>
<comment type="caution">
    <text evidence="16">The sequence shown here is derived from an EMBL/GenBank/DDBJ whole genome shotgun (WGS) entry which is preliminary data.</text>
</comment>
<evidence type="ECO:0000256" key="8">
    <source>
        <dbReference type="ARBA" id="ARBA00022741"/>
    </source>
</evidence>
<reference evidence="17" key="1">
    <citation type="journal article" date="2019" name="Int. J. Syst. Evol. Microbiol.">
        <title>The Global Catalogue of Microorganisms (GCM) 10K type strain sequencing project: providing services to taxonomists for standard genome sequencing and annotation.</title>
        <authorList>
            <consortium name="The Broad Institute Genomics Platform"/>
            <consortium name="The Broad Institute Genome Sequencing Center for Infectious Disease"/>
            <person name="Wu L."/>
            <person name="Ma J."/>
        </authorList>
    </citation>
    <scope>NUCLEOTIDE SEQUENCE [LARGE SCALE GENOMIC DNA]</scope>
    <source>
        <strain evidence="17">CCUG 54950</strain>
    </source>
</reference>
<keyword evidence="7 14" id="KW-0812">Transmembrane</keyword>
<feature type="transmembrane region" description="Helical" evidence="14">
    <location>
        <begin position="256"/>
        <end position="277"/>
    </location>
</feature>
<evidence type="ECO:0000256" key="5">
    <source>
        <dbReference type="ARBA" id="ARBA00022553"/>
    </source>
</evidence>
<keyword evidence="9 16" id="KW-0418">Kinase</keyword>
<dbReference type="InterPro" id="IPR003594">
    <property type="entry name" value="HATPase_dom"/>
</dbReference>
<evidence type="ECO:0000256" key="6">
    <source>
        <dbReference type="ARBA" id="ARBA00022679"/>
    </source>
</evidence>
<dbReference type="SUPFAM" id="SSF55874">
    <property type="entry name" value="ATPase domain of HSP90 chaperone/DNA topoisomerase II/histidine kinase"/>
    <property type="match status" value="1"/>
</dbReference>
<comment type="catalytic activity">
    <reaction evidence="1">
        <text>ATP + protein L-histidine = ADP + protein N-phospho-L-histidine.</text>
        <dbReference type="EC" id="2.7.13.3"/>
    </reaction>
</comment>
<keyword evidence="8" id="KW-0547">Nucleotide-binding</keyword>
<dbReference type="GO" id="GO:0004673">
    <property type="term" value="F:protein histidine kinase activity"/>
    <property type="evidence" value="ECO:0007669"/>
    <property type="project" value="UniProtKB-EC"/>
</dbReference>
<dbReference type="InterPro" id="IPR050640">
    <property type="entry name" value="Bact_2-comp_sensor_kinase"/>
</dbReference>
<dbReference type="Pfam" id="PF02518">
    <property type="entry name" value="HATPase_c"/>
    <property type="match status" value="1"/>
</dbReference>
<dbReference type="PANTHER" id="PTHR34220:SF11">
    <property type="entry name" value="SENSOR PROTEIN KINASE HPTS"/>
    <property type="match status" value="1"/>
</dbReference>
<gene>
    <name evidence="16" type="ORF">ACFSC9_01040</name>
</gene>
<keyword evidence="4" id="KW-1003">Cell membrane</keyword>
<evidence type="ECO:0000313" key="17">
    <source>
        <dbReference type="Proteomes" id="UP001597233"/>
    </source>
</evidence>
<dbReference type="Gene3D" id="6.10.340.10">
    <property type="match status" value="1"/>
</dbReference>
<dbReference type="Gene3D" id="3.30.565.10">
    <property type="entry name" value="Histidine kinase-like ATPase, C-terminal domain"/>
    <property type="match status" value="1"/>
</dbReference>
<feature type="domain" description="HAMP" evidence="15">
    <location>
        <begin position="304"/>
        <end position="356"/>
    </location>
</feature>
<proteinExistence type="predicted"/>
<keyword evidence="10" id="KW-0067">ATP-binding</keyword>
<evidence type="ECO:0000256" key="10">
    <source>
        <dbReference type="ARBA" id="ARBA00022840"/>
    </source>
</evidence>
<keyword evidence="17" id="KW-1185">Reference proteome</keyword>
<evidence type="ECO:0000256" key="7">
    <source>
        <dbReference type="ARBA" id="ARBA00022692"/>
    </source>
</evidence>
<keyword evidence="12" id="KW-0902">Two-component regulatory system</keyword>
<dbReference type="InterPro" id="IPR036890">
    <property type="entry name" value="HATPase_C_sf"/>
</dbReference>
<evidence type="ECO:0000256" key="2">
    <source>
        <dbReference type="ARBA" id="ARBA00004651"/>
    </source>
</evidence>
<evidence type="ECO:0000313" key="16">
    <source>
        <dbReference type="EMBL" id="MFD1884108.1"/>
    </source>
</evidence>
<feature type="transmembrane region" description="Helical" evidence="14">
    <location>
        <begin position="15"/>
        <end position="35"/>
    </location>
</feature>
<evidence type="ECO:0000256" key="4">
    <source>
        <dbReference type="ARBA" id="ARBA00022475"/>
    </source>
</evidence>
<dbReference type="InterPro" id="IPR010559">
    <property type="entry name" value="Sig_transdc_His_kin_internal"/>
</dbReference>
<evidence type="ECO:0000256" key="9">
    <source>
        <dbReference type="ARBA" id="ARBA00022777"/>
    </source>
</evidence>
<dbReference type="InterPro" id="IPR004358">
    <property type="entry name" value="Sig_transdc_His_kin-like_C"/>
</dbReference>
<evidence type="ECO:0000256" key="1">
    <source>
        <dbReference type="ARBA" id="ARBA00000085"/>
    </source>
</evidence>
<evidence type="ECO:0000259" key="15">
    <source>
        <dbReference type="PROSITE" id="PS50885"/>
    </source>
</evidence>
<dbReference type="EMBL" id="JBHUEH010000004">
    <property type="protein sequence ID" value="MFD1884108.1"/>
    <property type="molecule type" value="Genomic_DNA"/>
</dbReference>
<dbReference type="RefSeq" id="WP_347327074.1">
    <property type="nucleotide sequence ID" value="NZ_JBCGUH010000019.1"/>
</dbReference>
<keyword evidence="11 14" id="KW-1133">Transmembrane helix</keyword>
<accession>A0ABW4REI0</accession>